<protein>
    <recommendedName>
        <fullName evidence="2">Helicase ATP-binding domain-containing protein</fullName>
    </recommendedName>
</protein>
<dbReference type="STRING" id="1890364.A0A2P6NRX1"/>
<dbReference type="Pfam" id="PF00176">
    <property type="entry name" value="SNF2-rel_dom"/>
    <property type="match status" value="1"/>
</dbReference>
<dbReference type="InterPro" id="IPR052109">
    <property type="entry name" value="SRRM_Domain-Containing"/>
</dbReference>
<comment type="caution">
    <text evidence="3">The sequence shown here is derived from an EMBL/GenBank/DDBJ whole genome shotgun (WGS) entry which is preliminary data.</text>
</comment>
<evidence type="ECO:0000313" key="4">
    <source>
        <dbReference type="Proteomes" id="UP000241769"/>
    </source>
</evidence>
<feature type="region of interest" description="Disordered" evidence="1">
    <location>
        <begin position="1618"/>
        <end position="1759"/>
    </location>
</feature>
<dbReference type="GO" id="GO:0005524">
    <property type="term" value="F:ATP binding"/>
    <property type="evidence" value="ECO:0007669"/>
    <property type="project" value="InterPro"/>
</dbReference>
<feature type="compositionally biased region" description="Low complexity" evidence="1">
    <location>
        <begin position="1805"/>
        <end position="1814"/>
    </location>
</feature>
<reference evidence="3 4" key="1">
    <citation type="journal article" date="2018" name="Genome Biol. Evol.">
        <title>Multiple Roots of Fruiting Body Formation in Amoebozoa.</title>
        <authorList>
            <person name="Hillmann F."/>
            <person name="Forbes G."/>
            <person name="Novohradska S."/>
            <person name="Ferling I."/>
            <person name="Riege K."/>
            <person name="Groth M."/>
            <person name="Westermann M."/>
            <person name="Marz M."/>
            <person name="Spaller T."/>
            <person name="Winckler T."/>
            <person name="Schaap P."/>
            <person name="Glockner G."/>
        </authorList>
    </citation>
    <scope>NUCLEOTIDE SEQUENCE [LARGE SCALE GENOMIC DNA]</scope>
    <source>
        <strain evidence="3 4">Jena</strain>
    </source>
</reference>
<proteinExistence type="predicted"/>
<feature type="compositionally biased region" description="Polar residues" evidence="1">
    <location>
        <begin position="1703"/>
        <end position="1714"/>
    </location>
</feature>
<feature type="compositionally biased region" description="Polar residues" evidence="1">
    <location>
        <begin position="1"/>
        <end position="10"/>
    </location>
</feature>
<organism evidence="3 4">
    <name type="scientific">Planoprotostelium fungivorum</name>
    <dbReference type="NCBI Taxonomy" id="1890364"/>
    <lineage>
        <taxon>Eukaryota</taxon>
        <taxon>Amoebozoa</taxon>
        <taxon>Evosea</taxon>
        <taxon>Variosea</taxon>
        <taxon>Cavosteliida</taxon>
        <taxon>Cavosteliaceae</taxon>
        <taxon>Planoprotostelium</taxon>
    </lineage>
</organism>
<feature type="region of interest" description="Disordered" evidence="1">
    <location>
        <begin position="1776"/>
        <end position="1814"/>
    </location>
</feature>
<dbReference type="Gene3D" id="3.40.50.300">
    <property type="entry name" value="P-loop containing nucleotide triphosphate hydrolases"/>
    <property type="match status" value="1"/>
</dbReference>
<evidence type="ECO:0000259" key="2">
    <source>
        <dbReference type="PROSITE" id="PS51192"/>
    </source>
</evidence>
<dbReference type="OrthoDB" id="2145528at2759"/>
<dbReference type="PROSITE" id="PS51192">
    <property type="entry name" value="HELICASE_ATP_BIND_1"/>
    <property type="match status" value="1"/>
</dbReference>
<feature type="compositionally biased region" description="Polar residues" evidence="1">
    <location>
        <begin position="1776"/>
        <end position="1795"/>
    </location>
</feature>
<feature type="domain" description="Helicase ATP-binding" evidence="2">
    <location>
        <begin position="938"/>
        <end position="1111"/>
    </location>
</feature>
<accession>A0A2P6NRX1</accession>
<feature type="compositionally biased region" description="Low complexity" evidence="1">
    <location>
        <begin position="1626"/>
        <end position="1702"/>
    </location>
</feature>
<feature type="compositionally biased region" description="Basic and acidic residues" evidence="1">
    <location>
        <begin position="11"/>
        <end position="28"/>
    </location>
</feature>
<evidence type="ECO:0000256" key="1">
    <source>
        <dbReference type="SAM" id="MobiDB-lite"/>
    </source>
</evidence>
<keyword evidence="4" id="KW-1185">Reference proteome</keyword>
<feature type="compositionally biased region" description="Polar residues" evidence="1">
    <location>
        <begin position="1728"/>
        <end position="1747"/>
    </location>
</feature>
<evidence type="ECO:0000313" key="3">
    <source>
        <dbReference type="EMBL" id="PRP86722.1"/>
    </source>
</evidence>
<name>A0A2P6NRX1_9EUKA</name>
<dbReference type="InterPro" id="IPR000330">
    <property type="entry name" value="SNF2_N"/>
</dbReference>
<dbReference type="InterPro" id="IPR014001">
    <property type="entry name" value="Helicase_ATP-bd"/>
</dbReference>
<dbReference type="EMBL" id="MDYQ01000027">
    <property type="protein sequence ID" value="PRP86722.1"/>
    <property type="molecule type" value="Genomic_DNA"/>
</dbReference>
<dbReference type="InterPro" id="IPR027417">
    <property type="entry name" value="P-loop_NTPase"/>
</dbReference>
<dbReference type="GO" id="GO:0003729">
    <property type="term" value="F:mRNA binding"/>
    <property type="evidence" value="ECO:0007669"/>
    <property type="project" value="TreeGrafter"/>
</dbReference>
<dbReference type="PANTHER" id="PTHR34755:SF3">
    <property type="entry name" value="SERINE_ARGININE REPETITIVE MATRIX PROTEIN 2"/>
    <property type="match status" value="1"/>
</dbReference>
<sequence length="1832" mass="203870">MPSKRQTTLKESLKQEKSSDESEVEVEKKSKRKSTNTSQDRPAKKAKKVEEKEYTLKQAQEILDHFTTSITGARHGEVLTSLSKCNKDVLLRIHNGSVPLQSKDIDCLRQHPSVWKQYILKLNTIDFFRAMSEEERERWISDNETRDEVYIGDDNRDHPLSGQVRVEILRTGTSDLVHRVSEESAEIIATSTEPDGTPKLWKPQEICDMIPRNPGSNAKRHTLFFLRHYWRVTTSHRIIHRDDAKSLPDDTLWMDVTSGQCKKGPAEVPNDRDLLVVPQALWPGGKLKKGGKAKDISSEDKRDVVFIVSRLAASTRDDHDEIMKRLCREDEQVEEHINSLRKILEKFTCGELKSLLQKLIRFGAREVDLQREGHPGNVPTSVVLLVTFSTLLEHPGALVPDLQRFVGGVESATKRLALSCAFEDASIDEEHYPLLVSLFAAALLSQRVRSWRPDVKLVEKWMKVALLGHQSERAVKFDSTHGASLEPYAVIRCIGSPLKICSAILDEIKSFEGDIGMVRNIASKGVQLCPPGGHRPTQMPISHLIDQHCSPSVALYYDPEVVEDISKKEKVKTSAVFAPLFKKLFGQVTGVNFRRNSREDSGEFEEKSFVLATRRAQKRFWDSNRPEKVEPVPIEEENCEKFRVKLDDSWLAGLVGGIELPGRPTAIGTLRPGDVTQIVAVRKPSRDMSEPIISSQREAEAIEQMKKILRTEGLAMNQAIPPDDSLKNMRLFTCEDEEEEYDGAGQYYRLKDSRGNFRTWEEACTLDVRVPYLPTYDVITRHPLDIGVTPSQGMMERAELQLDDLITDMMSREGGESVIRRLLTYVDTFGRRVQWARIGRSGAGLEESVVLQDVRSFRLACTISHLFPSALYYSRGQANQPGFVVDCPPLLWRVCKRIKGKLEENSERDRSVEFPELKDKRKYTPWSHQLSTSSDMWTQYKRGKRGIFLVLPPGLGKTFIVLSFIQQMQKEEGLPDYIIFSTPQSAMNSVINEITSFNLKVNVVLPVSKAESDLSKLPGVRISSKSPLLRKGMVNLIEHDHLRRCEEELISVSSDSIFIMDEVHKAMNDTKRSSVALQATLLSRFFVALTGTPVVDDNIYKLARWLRQIVDFEVNSKNFWAAAAELITRSTSTGIRVELHVEELEMPEEKEREYKKLMPVSLGGHNQNASSGDLRRAVMTCYDVITTTMVERVRELLREGEKGVFLVARDAQHQTEMSERLQKSERQGGAGLKSKDIFLIENRQSIFITQEEVDHKRLPAYKVVITTVRKCEGYTVTYFNWMITSVYPSNQSQRTQLMGRLNRLSQKSPVIHVETLHTGVLSIILKNHQNAKSLELALADLAECRLENAPQNPAPSILPPLLIHASNLVCGSKDIFAVVGTVVIRTAPGNVITNVCGAVGPQIGLHTIGMWQGIHSENFPGSVRSAPFFPLQSRMISDPADEPNTNMQRLLLLCALTWFSVNGKSLITYTYVDDLCSGAVQYAVIDRSDCTLRPDGLYYKTEVDFDVTVATTSIFSDASCEEDQMVASTTVSLNECLEQSNGYFKYQWQEFVEPEPTHSDSLYERYTTPMGSTCQHGWYQTSINYGQAVSNPYFDPCKSGCVLQIDQYIHQGCGSGPYSTGEAIQTTSSSSIESSTTSSTESSTTYSTESSTTSSTESSTNSSTESTSSSSTESTSSSSTESTTASSSESTSSSSESTSTTSQGISAETTDNGGDSTTTEDDLTTYTSISITQSGAKSSATNSQSTAADGKTETADATNIIAGESTRATVTETEVASNAGTNTTQGSSENATETNGGVDGFEFGASSTTAPSSATQRTVGFLFAPLLVALFI</sequence>
<dbReference type="PANTHER" id="PTHR34755">
    <property type="entry name" value="SERINE/ARGININE REPETITIVE MATRIX PROTEIN 3-RELATED"/>
    <property type="match status" value="1"/>
</dbReference>
<gene>
    <name evidence="3" type="ORF">PROFUN_02871</name>
</gene>
<dbReference type="InParanoid" id="A0A2P6NRX1"/>
<dbReference type="SMART" id="SM00487">
    <property type="entry name" value="DEXDc"/>
    <property type="match status" value="1"/>
</dbReference>
<feature type="region of interest" description="Disordered" evidence="1">
    <location>
        <begin position="1"/>
        <end position="50"/>
    </location>
</feature>
<dbReference type="Proteomes" id="UP000241769">
    <property type="component" value="Unassembled WGS sequence"/>
</dbReference>
<dbReference type="SUPFAM" id="SSF52540">
    <property type="entry name" value="P-loop containing nucleoside triphosphate hydrolases"/>
    <property type="match status" value="2"/>
</dbReference>